<keyword evidence="3" id="KW-1185">Reference proteome</keyword>
<proteinExistence type="predicted"/>
<dbReference type="EMBL" id="JAAVJL010000001">
    <property type="protein sequence ID" value="NMF58377.1"/>
    <property type="molecule type" value="Genomic_DNA"/>
</dbReference>
<dbReference type="Proteomes" id="UP000738376">
    <property type="component" value="Unassembled WGS sequence"/>
</dbReference>
<reference evidence="2 3" key="1">
    <citation type="submission" date="2020-03" db="EMBL/GenBank/DDBJ databases">
        <title>Draft Genome Sequence of 2-Methylisoborneol Producing Pseudanabaena yagii Strain GIHE-NHR1 Isolated from North Han River in South Korea.</title>
        <authorList>
            <person name="Jeong J."/>
        </authorList>
    </citation>
    <scope>NUCLEOTIDE SEQUENCE [LARGE SCALE GENOMIC DNA]</scope>
    <source>
        <strain evidence="2 3">GIHE-NHR1</strain>
    </source>
</reference>
<feature type="domain" description="KAP NTPase" evidence="1">
    <location>
        <begin position="37"/>
        <end position="221"/>
    </location>
</feature>
<gene>
    <name evidence="2" type="ORF">HC246_10180</name>
</gene>
<dbReference type="GO" id="GO:0005524">
    <property type="term" value="F:ATP binding"/>
    <property type="evidence" value="ECO:0007669"/>
    <property type="project" value="UniProtKB-KW"/>
</dbReference>
<sequence length="414" mass="47677">MPNLSSLHACNPSFLLCPQNEVYYVDLADGRGEDVVKRLRRTIVLSPNKPTFQLLSGHIGSGKTTELMRLKAGLEQQGFVVIYCAADEYLQIDDVGLTEIWLFILYLILQQMEKKGESLSVAYLPNAITEIEQWLRISAPIGVATYAPRLQRILQILQDNNQHRRQLRHHLEPRLKNSLLAAGEEVTAIEVDRLKQLGKKGLVIVIDNLDRLNLEQIEMIFGDGGKYLRQFQCHTIYTLPLLAITTEEEQLQRFQQRLKGNMPIVLPSLMLRDRQGEINTQCLNLLRQVVLARMLSHIPREKRLEQVTEVFEDLDTLDQLCLASYGHLPYLLSLLYGCLQCQDPPIQLATIHQIVQMDHQRRLETIRDRDQQALQKYLAKPHVLTPEALNLCQRLLLFEYHDEQGSWFSSPFAK</sequence>
<keyword evidence="2" id="KW-0067">ATP-binding</keyword>
<dbReference type="RefSeq" id="WP_169363291.1">
    <property type="nucleotide sequence ID" value="NZ_JAAVJL010000001.1"/>
</dbReference>
<dbReference type="InterPro" id="IPR011646">
    <property type="entry name" value="KAP_P-loop"/>
</dbReference>
<evidence type="ECO:0000313" key="3">
    <source>
        <dbReference type="Proteomes" id="UP000738376"/>
    </source>
</evidence>
<dbReference type="CDD" id="cd01983">
    <property type="entry name" value="SIMIBI"/>
    <property type="match status" value="1"/>
</dbReference>
<evidence type="ECO:0000313" key="2">
    <source>
        <dbReference type="EMBL" id="NMF58377.1"/>
    </source>
</evidence>
<comment type="caution">
    <text evidence="2">The sequence shown here is derived from an EMBL/GenBank/DDBJ whole genome shotgun (WGS) entry which is preliminary data.</text>
</comment>
<dbReference type="SUPFAM" id="SSF52540">
    <property type="entry name" value="P-loop containing nucleoside triphosphate hydrolases"/>
    <property type="match status" value="2"/>
</dbReference>
<evidence type="ECO:0000259" key="1">
    <source>
        <dbReference type="Pfam" id="PF07693"/>
    </source>
</evidence>
<dbReference type="InterPro" id="IPR027417">
    <property type="entry name" value="P-loop_NTPase"/>
</dbReference>
<organism evidence="2 3">
    <name type="scientific">Pseudanabaena yagii GIHE-NHR1</name>
    <dbReference type="NCBI Taxonomy" id="2722753"/>
    <lineage>
        <taxon>Bacteria</taxon>
        <taxon>Bacillati</taxon>
        <taxon>Cyanobacteriota</taxon>
        <taxon>Cyanophyceae</taxon>
        <taxon>Pseudanabaenales</taxon>
        <taxon>Pseudanabaenaceae</taxon>
        <taxon>Pseudanabaena</taxon>
        <taxon>Pseudanabaena yagii</taxon>
    </lineage>
</organism>
<protein>
    <submittedName>
        <fullName evidence="2">ATP-binding protein</fullName>
    </submittedName>
</protein>
<accession>A0ABX1LWY7</accession>
<dbReference type="Pfam" id="PF07693">
    <property type="entry name" value="KAP_NTPase"/>
    <property type="match status" value="1"/>
</dbReference>
<name>A0ABX1LWY7_9CYAN</name>
<keyword evidence="2" id="KW-0547">Nucleotide-binding</keyword>